<dbReference type="SUPFAM" id="SSF53448">
    <property type="entry name" value="Nucleotide-diphospho-sugar transferases"/>
    <property type="match status" value="1"/>
</dbReference>
<evidence type="ECO:0000313" key="2">
    <source>
        <dbReference type="Proteomes" id="UP000320055"/>
    </source>
</evidence>
<dbReference type="InterPro" id="IPR054619">
    <property type="entry name" value="Npun_R2821-like"/>
</dbReference>
<organism evidence="1 2">
    <name type="scientific">Hyella patelloides LEGE 07179</name>
    <dbReference type="NCBI Taxonomy" id="945734"/>
    <lineage>
        <taxon>Bacteria</taxon>
        <taxon>Bacillati</taxon>
        <taxon>Cyanobacteriota</taxon>
        <taxon>Cyanophyceae</taxon>
        <taxon>Pleurocapsales</taxon>
        <taxon>Hyellaceae</taxon>
        <taxon>Hyella</taxon>
    </lineage>
</organism>
<dbReference type="InterPro" id="IPR029044">
    <property type="entry name" value="Nucleotide-diphossugar_trans"/>
</dbReference>
<dbReference type="NCBIfam" id="NF045582">
    <property type="entry name" value="Npun_R2823_gen"/>
    <property type="match status" value="1"/>
</dbReference>
<name>A0A563VQX9_9CYAN</name>
<gene>
    <name evidence="1" type="ORF">H1P_220052</name>
</gene>
<dbReference type="OrthoDB" id="480149at2"/>
<dbReference type="Proteomes" id="UP000320055">
    <property type="component" value="Unassembled WGS sequence"/>
</dbReference>
<sequence length="311" mass="36165">MNDKKQGVYIVANDKVIEQAIALLNSIRKYDPDIPVVLIPFDDNYQQVAQVLGDKHGVTLYKDLDFIKDLSQQLFAIFGENFFDKPNKLSKQACWFGEFDEFIYIDTDIVVFEPLSNNFKYFDNYDFICCDYQHKSQLKNIFTPKILEAGVIKEADIQDTFNSGFWGSKKSMISKTELAKIFTECAHNPEYFDFSQKVSDQPIFNYMVLTRIDRRFNMIRREGGAPGNWGGSTHFERQGDILVDTKINQPLQFIHWAGIKIKPGCPYWDIWKHYRYLDDPNPPADPPLETPPTIVQRALNKFKNKLKTLNN</sequence>
<dbReference type="Gene3D" id="3.90.550.10">
    <property type="entry name" value="Spore Coat Polysaccharide Biosynthesis Protein SpsA, Chain A"/>
    <property type="match status" value="1"/>
</dbReference>
<dbReference type="EMBL" id="CAACVJ010000135">
    <property type="protein sequence ID" value="VEP13811.1"/>
    <property type="molecule type" value="Genomic_DNA"/>
</dbReference>
<protein>
    <recommendedName>
        <fullName evidence="3">Methionine synthase</fullName>
    </recommendedName>
</protein>
<reference evidence="1 2" key="1">
    <citation type="submission" date="2019-01" db="EMBL/GenBank/DDBJ databases">
        <authorList>
            <person name="Brito A."/>
        </authorList>
    </citation>
    <scope>NUCLEOTIDE SEQUENCE [LARGE SCALE GENOMIC DNA]</scope>
    <source>
        <strain evidence="1">1</strain>
    </source>
</reference>
<evidence type="ECO:0008006" key="3">
    <source>
        <dbReference type="Google" id="ProtNLM"/>
    </source>
</evidence>
<proteinExistence type="predicted"/>
<dbReference type="RefSeq" id="WP_144864709.1">
    <property type="nucleotide sequence ID" value="NZ_LR213783.1"/>
</dbReference>
<accession>A0A563VQX9</accession>
<keyword evidence="2" id="KW-1185">Reference proteome</keyword>
<evidence type="ECO:0000313" key="1">
    <source>
        <dbReference type="EMBL" id="VEP13811.1"/>
    </source>
</evidence>
<dbReference type="AlphaFoldDB" id="A0A563VQX9"/>